<gene>
    <name evidence="4" type="ORF">F4553_004940</name>
</gene>
<evidence type="ECO:0000313" key="4">
    <source>
        <dbReference type="EMBL" id="MBB5871561.1"/>
    </source>
</evidence>
<sequence>MRQGGHAARQMLLVRVGRRRTAPLNSAPTLSSASIAEINSIMPISPAPMGVATKPLDPPAPGPVVIPLLPGERTLDRRVKFCLVQACTLASLFLGMTAIMLAIGGADPRWGAACLLACITFDGVDGALARKFGVASPFGVQMDSLGDMTSFGIAAPIVIYSSLRGDLPNGLLIAACAMMAACAAIRLARFNVSPKDGRFFSGVPTTMAATVLALGVLLNLGLPPVAMVVGVVLIAVAMVSSFPYAKLVKVFKLPPWMLLLVLFGAMFSAKLTFGLVVLAYLVSGPLLWLHQRKQQQPAAV</sequence>
<dbReference type="GO" id="GO:0008654">
    <property type="term" value="P:phospholipid biosynthetic process"/>
    <property type="evidence" value="ECO:0007669"/>
    <property type="project" value="InterPro"/>
</dbReference>
<comment type="similarity">
    <text evidence="2">Belongs to the CDP-alcohol phosphatidyltransferase class-I family.</text>
</comment>
<evidence type="ECO:0000256" key="2">
    <source>
        <dbReference type="RuleBase" id="RU003750"/>
    </source>
</evidence>
<feature type="transmembrane region" description="Helical" evidence="3">
    <location>
        <begin position="199"/>
        <end position="218"/>
    </location>
</feature>
<keyword evidence="3" id="KW-1133">Transmembrane helix</keyword>
<dbReference type="InterPro" id="IPR043130">
    <property type="entry name" value="CDP-OH_PTrfase_TM_dom"/>
</dbReference>
<dbReference type="Gene3D" id="1.20.120.1760">
    <property type="match status" value="1"/>
</dbReference>
<name>A0A841BY11_9ACTN</name>
<dbReference type="EC" id="2.7.8.8" evidence="4"/>
<dbReference type="InterPro" id="IPR048254">
    <property type="entry name" value="CDP_ALCOHOL_P_TRANSF_CS"/>
</dbReference>
<evidence type="ECO:0000256" key="3">
    <source>
        <dbReference type="SAM" id="Phobius"/>
    </source>
</evidence>
<dbReference type="AlphaFoldDB" id="A0A841BY11"/>
<keyword evidence="5" id="KW-1185">Reference proteome</keyword>
<evidence type="ECO:0000313" key="5">
    <source>
        <dbReference type="Proteomes" id="UP000587527"/>
    </source>
</evidence>
<feature type="transmembrane region" description="Helical" evidence="3">
    <location>
        <begin position="81"/>
        <end position="104"/>
    </location>
</feature>
<keyword evidence="3" id="KW-0812">Transmembrane</keyword>
<keyword evidence="3" id="KW-0472">Membrane</keyword>
<dbReference type="PROSITE" id="PS00379">
    <property type="entry name" value="CDP_ALCOHOL_P_TRANSF"/>
    <property type="match status" value="1"/>
</dbReference>
<comment type="caution">
    <text evidence="4">The sequence shown here is derived from an EMBL/GenBank/DDBJ whole genome shotgun (WGS) entry which is preliminary data.</text>
</comment>
<dbReference type="Proteomes" id="UP000587527">
    <property type="component" value="Unassembled WGS sequence"/>
</dbReference>
<dbReference type="InterPro" id="IPR000462">
    <property type="entry name" value="CDP-OH_P_trans"/>
</dbReference>
<organism evidence="4 5">
    <name type="scientific">Allocatelliglobosispora scoriae</name>
    <dbReference type="NCBI Taxonomy" id="643052"/>
    <lineage>
        <taxon>Bacteria</taxon>
        <taxon>Bacillati</taxon>
        <taxon>Actinomycetota</taxon>
        <taxon>Actinomycetes</taxon>
        <taxon>Micromonosporales</taxon>
        <taxon>Micromonosporaceae</taxon>
        <taxon>Allocatelliglobosispora</taxon>
    </lineage>
</organism>
<evidence type="ECO:0000256" key="1">
    <source>
        <dbReference type="ARBA" id="ARBA00022679"/>
    </source>
</evidence>
<dbReference type="GO" id="GO:0016020">
    <property type="term" value="C:membrane"/>
    <property type="evidence" value="ECO:0007669"/>
    <property type="project" value="InterPro"/>
</dbReference>
<protein>
    <submittedName>
        <fullName evidence="4">CDP-diacylglycerol--serine O-phosphatidyltransferase</fullName>
        <ecNumber evidence="4">2.7.8.8</ecNumber>
    </submittedName>
</protein>
<feature type="transmembrane region" description="Helical" evidence="3">
    <location>
        <begin position="169"/>
        <end position="187"/>
    </location>
</feature>
<dbReference type="Pfam" id="PF01066">
    <property type="entry name" value="CDP-OH_P_transf"/>
    <property type="match status" value="1"/>
</dbReference>
<feature type="transmembrane region" description="Helical" evidence="3">
    <location>
        <begin position="224"/>
        <end position="245"/>
    </location>
</feature>
<keyword evidence="1 2" id="KW-0808">Transferase</keyword>
<dbReference type="GO" id="GO:0003882">
    <property type="term" value="F:CDP-diacylglycerol-serine O-phosphatidyltransferase activity"/>
    <property type="evidence" value="ECO:0007669"/>
    <property type="project" value="UniProtKB-EC"/>
</dbReference>
<proteinExistence type="inferred from homology"/>
<accession>A0A841BY11</accession>
<feature type="transmembrane region" description="Helical" evidence="3">
    <location>
        <begin position="257"/>
        <end position="282"/>
    </location>
</feature>
<reference evidence="4 5" key="1">
    <citation type="submission" date="2020-08" db="EMBL/GenBank/DDBJ databases">
        <title>Sequencing the genomes of 1000 actinobacteria strains.</title>
        <authorList>
            <person name="Klenk H.-P."/>
        </authorList>
    </citation>
    <scope>NUCLEOTIDE SEQUENCE [LARGE SCALE GENOMIC DNA]</scope>
    <source>
        <strain evidence="4 5">DSM 45362</strain>
    </source>
</reference>
<dbReference type="RefSeq" id="WP_184839707.1">
    <property type="nucleotide sequence ID" value="NZ_JACHMN010000002.1"/>
</dbReference>
<dbReference type="EMBL" id="JACHMN010000002">
    <property type="protein sequence ID" value="MBB5871561.1"/>
    <property type="molecule type" value="Genomic_DNA"/>
</dbReference>